<feature type="region of interest" description="Disordered" evidence="1">
    <location>
        <begin position="1"/>
        <end position="28"/>
    </location>
</feature>
<accession>A0A0L9UX51</accession>
<proteinExistence type="predicted"/>
<gene>
    <name evidence="2" type="ORF">LR48_Vigan07g113400</name>
</gene>
<feature type="compositionally biased region" description="Gly residues" evidence="1">
    <location>
        <begin position="73"/>
        <end position="86"/>
    </location>
</feature>
<evidence type="ECO:0000256" key="1">
    <source>
        <dbReference type="SAM" id="MobiDB-lite"/>
    </source>
</evidence>
<dbReference type="EMBL" id="CM003377">
    <property type="protein sequence ID" value="KOM47430.1"/>
    <property type="molecule type" value="Genomic_DNA"/>
</dbReference>
<organism evidence="2 3">
    <name type="scientific">Phaseolus angularis</name>
    <name type="common">Azuki bean</name>
    <name type="synonym">Vigna angularis</name>
    <dbReference type="NCBI Taxonomy" id="3914"/>
    <lineage>
        <taxon>Eukaryota</taxon>
        <taxon>Viridiplantae</taxon>
        <taxon>Streptophyta</taxon>
        <taxon>Embryophyta</taxon>
        <taxon>Tracheophyta</taxon>
        <taxon>Spermatophyta</taxon>
        <taxon>Magnoliopsida</taxon>
        <taxon>eudicotyledons</taxon>
        <taxon>Gunneridae</taxon>
        <taxon>Pentapetalae</taxon>
        <taxon>rosids</taxon>
        <taxon>fabids</taxon>
        <taxon>Fabales</taxon>
        <taxon>Fabaceae</taxon>
        <taxon>Papilionoideae</taxon>
        <taxon>50 kb inversion clade</taxon>
        <taxon>NPAAA clade</taxon>
        <taxon>indigoferoid/millettioid clade</taxon>
        <taxon>Phaseoleae</taxon>
        <taxon>Vigna</taxon>
    </lineage>
</organism>
<evidence type="ECO:0000313" key="3">
    <source>
        <dbReference type="Proteomes" id="UP000053144"/>
    </source>
</evidence>
<dbReference type="Proteomes" id="UP000053144">
    <property type="component" value="Chromosome 7"/>
</dbReference>
<feature type="compositionally biased region" description="Basic and acidic residues" evidence="1">
    <location>
        <begin position="10"/>
        <end position="24"/>
    </location>
</feature>
<sequence length="114" mass="12749">MTLRFSPEQDSDRERGGPSGDHFKPYAKRAIRPVGQTSKTVDWRQQLKAHECLVNEVNPFVWRRSVRRARGEGPIGRGAVLPGGGSRSFPRSHSAETQLISHAKIGVWWWCGGA</sequence>
<dbReference type="Gramene" id="KOM47430">
    <property type="protein sequence ID" value="KOM47430"/>
    <property type="gene ID" value="LR48_Vigan07g113400"/>
</dbReference>
<evidence type="ECO:0000313" key="2">
    <source>
        <dbReference type="EMBL" id="KOM47430.1"/>
    </source>
</evidence>
<name>A0A0L9UX51_PHAAN</name>
<protein>
    <submittedName>
        <fullName evidence="2">Uncharacterized protein</fullName>
    </submittedName>
</protein>
<feature type="region of interest" description="Disordered" evidence="1">
    <location>
        <begin position="72"/>
        <end position="92"/>
    </location>
</feature>
<dbReference type="AlphaFoldDB" id="A0A0L9UX51"/>
<reference evidence="3" key="1">
    <citation type="journal article" date="2015" name="Proc. Natl. Acad. Sci. U.S.A.">
        <title>Genome sequencing of adzuki bean (Vigna angularis) provides insight into high starch and low fat accumulation and domestication.</title>
        <authorList>
            <person name="Yang K."/>
            <person name="Tian Z."/>
            <person name="Chen C."/>
            <person name="Luo L."/>
            <person name="Zhao B."/>
            <person name="Wang Z."/>
            <person name="Yu L."/>
            <person name="Li Y."/>
            <person name="Sun Y."/>
            <person name="Li W."/>
            <person name="Chen Y."/>
            <person name="Li Y."/>
            <person name="Zhang Y."/>
            <person name="Ai D."/>
            <person name="Zhao J."/>
            <person name="Shang C."/>
            <person name="Ma Y."/>
            <person name="Wu B."/>
            <person name="Wang M."/>
            <person name="Gao L."/>
            <person name="Sun D."/>
            <person name="Zhang P."/>
            <person name="Guo F."/>
            <person name="Wang W."/>
            <person name="Li Y."/>
            <person name="Wang J."/>
            <person name="Varshney R.K."/>
            <person name="Wang J."/>
            <person name="Ling H.Q."/>
            <person name="Wan P."/>
        </authorList>
    </citation>
    <scope>NUCLEOTIDE SEQUENCE</scope>
    <source>
        <strain evidence="3">cv. Jingnong 6</strain>
    </source>
</reference>